<feature type="non-terminal residue" evidence="3">
    <location>
        <position position="1"/>
    </location>
</feature>
<proteinExistence type="predicted"/>
<protein>
    <submittedName>
        <fullName evidence="3">Family 18 glycoside hydrolase</fullName>
    </submittedName>
</protein>
<dbReference type="GO" id="GO:0005975">
    <property type="term" value="P:carbohydrate metabolic process"/>
    <property type="evidence" value="ECO:0007669"/>
    <property type="project" value="InterPro"/>
</dbReference>
<keyword evidence="3" id="KW-0378">Hydrolase</keyword>
<dbReference type="EMBL" id="HG315945">
    <property type="protein sequence ID" value="CDF77234.1"/>
    <property type="molecule type" value="Genomic_DNA"/>
</dbReference>
<reference evidence="3" key="2">
    <citation type="submission" date="2013-08" db="EMBL/GenBank/DDBJ databases">
        <title>Chitin Hydrolysis in an Aerated Soil and Associated Known and Novel chiA Genotypes.</title>
        <authorList>
            <person name="Wieczorek A.S."/>
            <person name="Hetz S.A."/>
            <person name="Drake H.L."/>
            <person name="Kolb S."/>
        </authorList>
    </citation>
    <scope>NUCLEOTIDE SEQUENCE</scope>
</reference>
<dbReference type="GO" id="GO:0016787">
    <property type="term" value="F:hydrolase activity"/>
    <property type="evidence" value="ECO:0007669"/>
    <property type="project" value="UniProtKB-KW"/>
</dbReference>
<name>T2KG22_9ZZZZ</name>
<feature type="domain" description="GH18" evidence="2">
    <location>
        <begin position="1"/>
        <end position="80"/>
    </location>
</feature>
<dbReference type="PROSITE" id="PS51910">
    <property type="entry name" value="GH18_2"/>
    <property type="match status" value="1"/>
</dbReference>
<evidence type="ECO:0000256" key="1">
    <source>
        <dbReference type="ARBA" id="ARBA00022669"/>
    </source>
</evidence>
<dbReference type="Pfam" id="PF00704">
    <property type="entry name" value="Glyco_hydro_18"/>
    <property type="match status" value="1"/>
</dbReference>
<dbReference type="InterPro" id="IPR017853">
    <property type="entry name" value="GH"/>
</dbReference>
<dbReference type="PANTHER" id="PTHR47700:SF2">
    <property type="entry name" value="CHITINASE"/>
    <property type="match status" value="1"/>
</dbReference>
<sequence>VDIDWEYPEATDRHGRPEDYANFPLFLARLKSILQSMGRQAEISFTIPASLWYLQHFDLVNLQKSVEFFNVMCYDLYGAW</sequence>
<dbReference type="InterPro" id="IPR001223">
    <property type="entry name" value="Glyco_hydro18_cat"/>
</dbReference>
<dbReference type="Gene3D" id="3.20.20.80">
    <property type="entry name" value="Glycosidases"/>
    <property type="match status" value="1"/>
</dbReference>
<gene>
    <name evidence="3" type="primary">chiA like gene</name>
</gene>
<keyword evidence="1" id="KW-0147">Chitin-binding</keyword>
<dbReference type="AlphaFoldDB" id="T2KG22"/>
<evidence type="ECO:0000259" key="2">
    <source>
        <dbReference type="PROSITE" id="PS51910"/>
    </source>
</evidence>
<dbReference type="PANTHER" id="PTHR47700">
    <property type="entry name" value="V CHITINASE, PUTATIVE (AFU_ORTHOLOGUE AFUA_6G13720)-RELATED"/>
    <property type="match status" value="1"/>
</dbReference>
<feature type="non-terminal residue" evidence="3">
    <location>
        <position position="80"/>
    </location>
</feature>
<reference evidence="3" key="1">
    <citation type="submission" date="2013-05" db="EMBL/GenBank/DDBJ databases">
        <authorList>
            <person name="Wieczorek A."/>
        </authorList>
    </citation>
    <scope>NUCLEOTIDE SEQUENCE</scope>
</reference>
<dbReference type="SUPFAM" id="SSF51445">
    <property type="entry name" value="(Trans)glycosidases"/>
    <property type="match status" value="1"/>
</dbReference>
<dbReference type="InterPro" id="IPR053214">
    <property type="entry name" value="LysM12-like"/>
</dbReference>
<accession>T2KG22</accession>
<organism evidence="3">
    <name type="scientific">uncultured organism</name>
    <dbReference type="NCBI Taxonomy" id="155900"/>
    <lineage>
        <taxon>unclassified sequences</taxon>
        <taxon>environmental samples</taxon>
    </lineage>
</organism>
<evidence type="ECO:0000313" key="3">
    <source>
        <dbReference type="EMBL" id="CDF77234.1"/>
    </source>
</evidence>